<dbReference type="PANTHER" id="PTHR12901:SF10">
    <property type="entry name" value="COENZYME Q-BINDING PROTEIN COQ10, MITOCHONDRIAL"/>
    <property type="match status" value="1"/>
</dbReference>
<evidence type="ECO:0000313" key="3">
    <source>
        <dbReference type="EMBL" id="CRH07178.1"/>
    </source>
</evidence>
<protein>
    <recommendedName>
        <fullName evidence="2">Coenzyme Q-binding protein COQ10 START domain-containing protein</fullName>
    </recommendedName>
</protein>
<dbReference type="CDD" id="cd07813">
    <property type="entry name" value="COQ10p_like"/>
    <property type="match status" value="1"/>
</dbReference>
<dbReference type="InterPro" id="IPR044996">
    <property type="entry name" value="COQ10-like"/>
</dbReference>
<reference evidence="3" key="1">
    <citation type="submission" date="2015-04" db="EMBL/GenBank/DDBJ databases">
        <authorList>
            <person name="Syromyatnikov M.Y."/>
            <person name="Popov V.N."/>
        </authorList>
    </citation>
    <scope>NUCLEOTIDE SEQUENCE</scope>
    <source>
        <strain evidence="3">MO-1</strain>
    </source>
</reference>
<dbReference type="PANTHER" id="PTHR12901">
    <property type="entry name" value="SPERM PROTEIN HOMOLOG"/>
    <property type="match status" value="1"/>
</dbReference>
<comment type="similarity">
    <text evidence="1">Belongs to the ribosome association toxin RatA family.</text>
</comment>
<organism evidence="3">
    <name type="scientific">Magnetococcus massalia (strain MO-1)</name>
    <dbReference type="NCBI Taxonomy" id="451514"/>
    <lineage>
        <taxon>Bacteria</taxon>
        <taxon>Pseudomonadati</taxon>
        <taxon>Pseudomonadota</taxon>
        <taxon>Magnetococcia</taxon>
        <taxon>Magnetococcales</taxon>
        <taxon>Magnetococcaceae</taxon>
        <taxon>Magnetococcus</taxon>
    </lineage>
</organism>
<dbReference type="GO" id="GO:0048039">
    <property type="term" value="F:ubiquinone binding"/>
    <property type="evidence" value="ECO:0007669"/>
    <property type="project" value="InterPro"/>
</dbReference>
<feature type="domain" description="Coenzyme Q-binding protein COQ10 START" evidence="2">
    <location>
        <begin position="10"/>
        <end position="133"/>
    </location>
</feature>
<sequence>MPRIKINETVPFTAQQMYDLVVDVDRYPEFLKWCVATRKLSESENAFEAEMTVMFKGVREKFRTRDELVPGRQVDIKLLSGPFHHLDSQWIFTPVGTGGERTRIDFMIDFKFRNPVLNMTLGPVFTVISKQMVGEYRKRAQHVYRDPTGS</sequence>
<dbReference type="SUPFAM" id="SSF55961">
    <property type="entry name" value="Bet v1-like"/>
    <property type="match status" value="1"/>
</dbReference>
<evidence type="ECO:0000259" key="2">
    <source>
        <dbReference type="Pfam" id="PF03364"/>
    </source>
</evidence>
<name>A0A1S7LKM7_MAGMO</name>
<dbReference type="GO" id="GO:0045333">
    <property type="term" value="P:cellular respiration"/>
    <property type="evidence" value="ECO:0007669"/>
    <property type="project" value="InterPro"/>
</dbReference>
<accession>A0A1S7LKM7</accession>
<dbReference type="Pfam" id="PF03364">
    <property type="entry name" value="Polyketide_cyc"/>
    <property type="match status" value="1"/>
</dbReference>
<dbReference type="Gene3D" id="3.30.530.20">
    <property type="match status" value="1"/>
</dbReference>
<gene>
    <name evidence="3" type="ORF">MAGMO_3032</name>
</gene>
<dbReference type="InterPro" id="IPR023393">
    <property type="entry name" value="START-like_dom_sf"/>
</dbReference>
<dbReference type="EMBL" id="LO017727">
    <property type="protein sequence ID" value="CRH07178.1"/>
    <property type="molecule type" value="Genomic_DNA"/>
</dbReference>
<evidence type="ECO:0000256" key="1">
    <source>
        <dbReference type="ARBA" id="ARBA00008918"/>
    </source>
</evidence>
<proteinExistence type="inferred from homology"/>
<dbReference type="AlphaFoldDB" id="A0A1S7LKM7"/>
<dbReference type="InterPro" id="IPR005031">
    <property type="entry name" value="COQ10_START"/>
</dbReference>